<dbReference type="Gene3D" id="3.30.565.10">
    <property type="entry name" value="Histidine kinase-like ATPase, C-terminal domain"/>
    <property type="match status" value="1"/>
</dbReference>
<dbReference type="InterPro" id="IPR011990">
    <property type="entry name" value="TPR-like_helical_dom_sf"/>
</dbReference>
<evidence type="ECO:0000259" key="2">
    <source>
        <dbReference type="Pfam" id="PF06580"/>
    </source>
</evidence>
<keyword evidence="1" id="KW-0472">Membrane</keyword>
<proteinExistence type="predicted"/>
<dbReference type="AlphaFoldDB" id="A0A1V9EST1"/>
<dbReference type="Proteomes" id="UP000192276">
    <property type="component" value="Unassembled WGS sequence"/>
</dbReference>
<feature type="transmembrane region" description="Helical" evidence="1">
    <location>
        <begin position="382"/>
        <end position="401"/>
    </location>
</feature>
<dbReference type="SUPFAM" id="SSF55874">
    <property type="entry name" value="ATPase domain of HSP90 chaperone/DNA topoisomerase II/histidine kinase"/>
    <property type="match status" value="1"/>
</dbReference>
<organism evidence="3 4">
    <name type="scientific">Niastella populi</name>
    <dbReference type="NCBI Taxonomy" id="550983"/>
    <lineage>
        <taxon>Bacteria</taxon>
        <taxon>Pseudomonadati</taxon>
        <taxon>Bacteroidota</taxon>
        <taxon>Chitinophagia</taxon>
        <taxon>Chitinophagales</taxon>
        <taxon>Chitinophagaceae</taxon>
        <taxon>Niastella</taxon>
    </lineage>
</organism>
<dbReference type="Pfam" id="PF06580">
    <property type="entry name" value="His_kinase"/>
    <property type="match status" value="1"/>
</dbReference>
<dbReference type="GO" id="GO:0000155">
    <property type="term" value="F:phosphorelay sensor kinase activity"/>
    <property type="evidence" value="ECO:0007669"/>
    <property type="project" value="InterPro"/>
</dbReference>
<evidence type="ECO:0000313" key="4">
    <source>
        <dbReference type="Proteomes" id="UP000192276"/>
    </source>
</evidence>
<protein>
    <recommendedName>
        <fullName evidence="2">Signal transduction histidine kinase internal region domain-containing protein</fullName>
    </recommendedName>
</protein>
<evidence type="ECO:0000256" key="1">
    <source>
        <dbReference type="SAM" id="Phobius"/>
    </source>
</evidence>
<evidence type="ECO:0000313" key="3">
    <source>
        <dbReference type="EMBL" id="OQP48915.1"/>
    </source>
</evidence>
<dbReference type="SUPFAM" id="SSF48452">
    <property type="entry name" value="TPR-like"/>
    <property type="match status" value="1"/>
</dbReference>
<comment type="caution">
    <text evidence="3">The sequence shown here is derived from an EMBL/GenBank/DDBJ whole genome shotgun (WGS) entry which is preliminary data.</text>
</comment>
<dbReference type="Gene3D" id="1.25.40.10">
    <property type="entry name" value="Tetratricopeptide repeat domain"/>
    <property type="match status" value="1"/>
</dbReference>
<dbReference type="OrthoDB" id="607947at2"/>
<feature type="domain" description="Signal transduction histidine kinase internal region" evidence="2">
    <location>
        <begin position="417"/>
        <end position="494"/>
    </location>
</feature>
<dbReference type="RefSeq" id="WP_081170243.1">
    <property type="nucleotide sequence ID" value="NZ_LWBP01000231.1"/>
</dbReference>
<dbReference type="InterPro" id="IPR036890">
    <property type="entry name" value="HATPase_C_sf"/>
</dbReference>
<dbReference type="GO" id="GO:0016020">
    <property type="term" value="C:membrane"/>
    <property type="evidence" value="ECO:0007669"/>
    <property type="project" value="InterPro"/>
</dbReference>
<dbReference type="STRING" id="550983.A4R26_31220"/>
<dbReference type="PANTHER" id="PTHR34220:SF7">
    <property type="entry name" value="SENSOR HISTIDINE KINASE YPDA"/>
    <property type="match status" value="1"/>
</dbReference>
<keyword evidence="1" id="KW-1133">Transmembrane helix</keyword>
<name>A0A1V9EST1_9BACT</name>
<dbReference type="PANTHER" id="PTHR34220">
    <property type="entry name" value="SENSOR HISTIDINE KINASE YPDA"/>
    <property type="match status" value="1"/>
</dbReference>
<dbReference type="InterPro" id="IPR050640">
    <property type="entry name" value="Bact_2-comp_sensor_kinase"/>
</dbReference>
<accession>A0A1V9EST1</accession>
<reference evidence="4" key="1">
    <citation type="submission" date="2016-04" db="EMBL/GenBank/DDBJ databases">
        <authorList>
            <person name="Chen L."/>
            <person name="Zhuang W."/>
            <person name="Wang G."/>
        </authorList>
    </citation>
    <scope>NUCLEOTIDE SEQUENCE [LARGE SCALE GENOMIC DNA]</scope>
    <source>
        <strain evidence="4">208</strain>
    </source>
</reference>
<sequence>MYRIFVLTFICLACNMNNRKEPAPVSGSMVSFFKEQVNPLLNNLETTAAKKRLDSILPVIKERDHYVEICSWLRCMAVAYQLENKPDSARHYVDRALQLAMEKDTTGRQILAGKIQTAAILNDCRSLDSALRYALDAYSLAKQIDSPGLPFICMKLYDIYEKIGDPPMQKKYLFEGFSRSTSPKHKTVFATNISAYYDRVNQVDSALIFFQALMKDSSFSNPYYDAVRYENLGALLSKKGLVKEGLQHQLKGMQISRALNELNAQSYYNVAATYRKLGQYNMDKNLLDTALHFVLQENNLALQKKIWQARAENYALQRKYLLAYAALDSAFAYYKKEVDFSIIGQARELEAKYSLLEKDNQIKSLALSHQASEKIRERQRNAIVRITCGVTIIATFVVGALRGKQKSRRIREANLRQQLLRGQIDSHFLYNSVGGIQRLIERGDNGGATEFVKRLTRLFRLSLENAREPFVPLKLELEALANYLTLQQSLYDGKFIYRISVEGVPNRETVMIPPMLLQPFAENAILHGFKGQREKGLININIQMKHKALHCIIEDNGRGVQGVEDHDQKRPLSTIINQERLEILSRQTKTPAQLTIIDKKAATGEAGVRVELIIPYRMGR</sequence>
<keyword evidence="1" id="KW-0812">Transmembrane</keyword>
<dbReference type="EMBL" id="LWBP01000231">
    <property type="protein sequence ID" value="OQP48915.1"/>
    <property type="molecule type" value="Genomic_DNA"/>
</dbReference>
<keyword evidence="4" id="KW-1185">Reference proteome</keyword>
<dbReference type="InterPro" id="IPR010559">
    <property type="entry name" value="Sig_transdc_His_kin_internal"/>
</dbReference>
<gene>
    <name evidence="3" type="ORF">A4R26_31220</name>
</gene>